<accession>A0A5C5FNW1</accession>
<organism evidence="2 3">
    <name type="scientific">Rhodotorula diobovata</name>
    <dbReference type="NCBI Taxonomy" id="5288"/>
    <lineage>
        <taxon>Eukaryota</taxon>
        <taxon>Fungi</taxon>
        <taxon>Dikarya</taxon>
        <taxon>Basidiomycota</taxon>
        <taxon>Pucciniomycotina</taxon>
        <taxon>Microbotryomycetes</taxon>
        <taxon>Sporidiobolales</taxon>
        <taxon>Sporidiobolaceae</taxon>
        <taxon>Rhodotorula</taxon>
    </lineage>
</organism>
<feature type="region of interest" description="Disordered" evidence="1">
    <location>
        <begin position="88"/>
        <end position="111"/>
    </location>
</feature>
<dbReference type="AlphaFoldDB" id="A0A5C5FNW1"/>
<dbReference type="EMBL" id="SOZI01000136">
    <property type="protein sequence ID" value="TNY18483.1"/>
    <property type="molecule type" value="Genomic_DNA"/>
</dbReference>
<evidence type="ECO:0000313" key="2">
    <source>
        <dbReference type="EMBL" id="TNY18483.1"/>
    </source>
</evidence>
<protein>
    <submittedName>
        <fullName evidence="2">Uncharacterized protein</fullName>
    </submittedName>
</protein>
<gene>
    <name evidence="2" type="ORF">DMC30DRAFT_51300</name>
</gene>
<proteinExistence type="predicted"/>
<reference evidence="2 3" key="1">
    <citation type="submission" date="2019-03" db="EMBL/GenBank/DDBJ databases">
        <title>Rhodosporidium diobovatum UCD-FST 08-225 genome sequencing, assembly, and annotation.</title>
        <authorList>
            <person name="Fakankun I.U."/>
            <person name="Fristensky B."/>
            <person name="Levin D.B."/>
        </authorList>
    </citation>
    <scope>NUCLEOTIDE SEQUENCE [LARGE SCALE GENOMIC DNA]</scope>
    <source>
        <strain evidence="2 3">UCD-FST 08-225</strain>
    </source>
</reference>
<comment type="caution">
    <text evidence="2">The sequence shown here is derived from an EMBL/GenBank/DDBJ whole genome shotgun (WGS) entry which is preliminary data.</text>
</comment>
<evidence type="ECO:0000256" key="1">
    <source>
        <dbReference type="SAM" id="MobiDB-lite"/>
    </source>
</evidence>
<feature type="region of interest" description="Disordered" evidence="1">
    <location>
        <begin position="506"/>
        <end position="547"/>
    </location>
</feature>
<dbReference type="SUPFAM" id="SSF52047">
    <property type="entry name" value="RNI-like"/>
    <property type="match status" value="1"/>
</dbReference>
<dbReference type="OrthoDB" id="2524204at2759"/>
<name>A0A5C5FNW1_9BASI</name>
<dbReference type="Proteomes" id="UP000311382">
    <property type="component" value="Unassembled WGS sequence"/>
</dbReference>
<keyword evidence="3" id="KW-1185">Reference proteome</keyword>
<dbReference type="InterPro" id="IPR032675">
    <property type="entry name" value="LRR_dom_sf"/>
</dbReference>
<dbReference type="Gene3D" id="3.80.10.10">
    <property type="entry name" value="Ribonuclease Inhibitor"/>
    <property type="match status" value="1"/>
</dbReference>
<evidence type="ECO:0000313" key="3">
    <source>
        <dbReference type="Proteomes" id="UP000311382"/>
    </source>
</evidence>
<sequence length="547" mass="60096">MERKAHAPAPLLRLPNEILDTIFDLAHKPGVRPPLICRRLYPIQRRALYRRVEIVNYARLAMFCRVIAATPRLGGLAHELELLLHNSPNREPREAVPVPVEPGEAHEAGDDPDDEWFFASTVERQQVAEAANPPPPLVDQRDLATLFASLGQLQTLVVEGNNLEGEVIFATETLPSVWNRLEVLDLSGCELRSPAGLEPDAWLRQLARFPRLQALTLSEFDGDHCIFPPVREPVPVLASLEELCIVCNFCREWSGPNLRDLAPNLKLLYLEDSEPWWFRDALRTAPHGLKSLVVANKDPREEAASQGILDDDLPLFTQLEELELCAASFTPHRLLPTLRAMPNLLFLSFGTRTLVTDDFLHAIVSGPHRLTELVELELSHVSCRRDTFNPLRFQRAHERGVAFRLPSPIGLDPDEYLGYIGWFAPWYQPGCSTAGIVAAMRAGREQGLSVVGSGDQRAGVGHGVPGGAGGGHCAARDGVDGLGGVGPTSGWLRGGHGADALQCPTAARRRAWRPRATQRGPTASSSKARPSRQLAGRSRSGLFCGFS</sequence>